<dbReference type="RefSeq" id="WP_062146703.1">
    <property type="nucleotide sequence ID" value="NZ_CP013002.1"/>
</dbReference>
<dbReference type="OrthoDB" id="7196243at2"/>
<organism evidence="1 2">
    <name type="scientific">Caulobacter henricii</name>
    <dbReference type="NCBI Taxonomy" id="69395"/>
    <lineage>
        <taxon>Bacteria</taxon>
        <taxon>Pseudomonadati</taxon>
        <taxon>Pseudomonadota</taxon>
        <taxon>Alphaproteobacteria</taxon>
        <taxon>Caulobacterales</taxon>
        <taxon>Caulobacteraceae</taxon>
        <taxon>Caulobacter</taxon>
    </lineage>
</organism>
<accession>A0A0P0NZJ9</accession>
<evidence type="ECO:0000313" key="2">
    <source>
        <dbReference type="Proteomes" id="UP000056905"/>
    </source>
</evidence>
<dbReference type="InterPro" id="IPR011047">
    <property type="entry name" value="Quinoprotein_ADH-like_sf"/>
</dbReference>
<sequence>MITFDTSALLGYYQARTGQVNGAPTAATSSGRSKAVVPTAPWVGGSAEPSTLVKAALNGRKFVDEEGNATSLKGASGDYKKLFATYQALNTLSAIAARASEKGVSDGEIKRLQTALTKGLSEVTSYTQNLSLDQGRLTPGSVMTTARSTVGVPKNVFGYITDTIYSGQSDDPVPKFQGNVSFDLAVRKFGVTTNLTMDLAEMGATPRTMSNVVSFMNGKLKAGGFETSFAVERKVGETRTVQVNGQPVTLPATGDDFALRVRGDSSEQLTFTATAATPAVYITTAAGNPDPDKDTKTEDAVIENTLTKYSAAGGGQAGGKVFSETLQGTISSVRKTVSGSDGSIYMLADVTKDVSGQVIKGDQDVALLKYDSAGHLLYARSLGATDSASGLNLAVASDGSVAVAGSVTGRLQGAVDGPINSDATSGKTDSFVTRYDASGDEQWTVRRGAMLEDEATAVAFGSDGILYVGGRSKSDLPASTTATGGGYDSYLTAFATDLNGGPKALFTEKFGTTENDSVSDIVVNGSQVVVGGKENGNAVLRSFTVAPTVVTENASSMTSAGVTVTTPVTYTKAAALTAGAVRDLGSLKGGELVGLKIDGGQLYVGGHTSNGALSLANTTSGASGGSDGFVGRLSLDLSDTSADTLAYYGGTGDDTVTGMAIANGSAWLVGAAGKNLEGQSTVGEKDGYVAQIDVGTGAVSWSQRLTGKDGYAMPTSIAVDQAGSSSLDAFGLPKGKMDFTQSERLVSATAARAGDTFQIRTRERGTLTTITIDAKDTLETLADKIKRASGFRAKVETSSDGNARKLKISPAYATSTIEVLAGKGGTDVLQALGLSAGVVRSTKTESGKTVSADGGGPVFGLQLPPELDLADEAGRKNASSVITRAMSAVRTAYREIADNALGINNSATNTAGKTGGTVPAYLKNQISNYQAALNRLTG</sequence>
<dbReference type="PANTHER" id="PTHR35580">
    <property type="entry name" value="CELL SURFACE GLYCOPROTEIN (S-LAYER PROTEIN)-LIKE PROTEIN"/>
    <property type="match status" value="1"/>
</dbReference>
<dbReference type="AlphaFoldDB" id="A0A0P0NZJ9"/>
<dbReference type="STRING" id="69395.AQ619_09540"/>
<dbReference type="Proteomes" id="UP000056905">
    <property type="component" value="Chromosome"/>
</dbReference>
<dbReference type="EMBL" id="CP013002">
    <property type="protein sequence ID" value="ALL13574.1"/>
    <property type="molecule type" value="Genomic_DNA"/>
</dbReference>
<keyword evidence="2" id="KW-1185">Reference proteome</keyword>
<dbReference type="PANTHER" id="PTHR35580:SF1">
    <property type="entry name" value="PHYTASE-LIKE DOMAIN-CONTAINING PROTEIN"/>
    <property type="match status" value="1"/>
</dbReference>
<dbReference type="SUPFAM" id="SSF50998">
    <property type="entry name" value="Quinoprotein alcohol dehydrogenase-like"/>
    <property type="match status" value="1"/>
</dbReference>
<gene>
    <name evidence="1" type="ORF">AQ619_09540</name>
</gene>
<reference evidence="1 2" key="1">
    <citation type="submission" date="2015-10" db="EMBL/GenBank/DDBJ databases">
        <title>Conservation of the essential genome among Caulobacter and Brevundimonas species.</title>
        <authorList>
            <person name="Scott D."/>
            <person name="Ely B."/>
        </authorList>
    </citation>
    <scope>NUCLEOTIDE SEQUENCE [LARGE SCALE GENOMIC DNA]</scope>
    <source>
        <strain evidence="1 2">CB4</strain>
    </source>
</reference>
<proteinExistence type="predicted"/>
<name>A0A0P0NZJ9_9CAUL</name>
<evidence type="ECO:0000313" key="1">
    <source>
        <dbReference type="EMBL" id="ALL13574.1"/>
    </source>
</evidence>
<dbReference type="KEGG" id="chq:AQ619_09540"/>
<dbReference type="InterPro" id="IPR052918">
    <property type="entry name" value="Motility_Chemotaxis_Reg"/>
</dbReference>
<protein>
    <submittedName>
        <fullName evidence="1">Uncharacterized protein</fullName>
    </submittedName>
</protein>